<dbReference type="AlphaFoldDB" id="A0A9D2GZ50"/>
<dbReference type="GO" id="GO:0003677">
    <property type="term" value="F:DNA binding"/>
    <property type="evidence" value="ECO:0007669"/>
    <property type="project" value="InterPro"/>
</dbReference>
<evidence type="ECO:0000256" key="3">
    <source>
        <dbReference type="ARBA" id="ARBA00023082"/>
    </source>
</evidence>
<dbReference type="InterPro" id="IPR013324">
    <property type="entry name" value="RNA_pol_sigma_r3/r4-like"/>
</dbReference>
<evidence type="ECO:0000256" key="4">
    <source>
        <dbReference type="ARBA" id="ARBA00023163"/>
    </source>
</evidence>
<feature type="domain" description="RNA polymerase sigma-70 region 2" evidence="5">
    <location>
        <begin position="21"/>
        <end position="89"/>
    </location>
</feature>
<sequence>MEEQELAEQCRRGDNRARRELYERYAGRMLALCLRYSGNREVAEDLLHDGFLKLFSSFDKFTWRGEGSLRAWMERVMVNTVLQYLRQNDVLNQSAALDDLPLEAYDEPEPEVCETIPQHVLMQFISGLPAGYRTVFNLYVMEGKSHKEIAAQLGINERSSASQLARAKASLAEQVRAWMKTNR</sequence>
<organism evidence="7 8">
    <name type="scientific">Candidatus Bacteroides merdavium</name>
    <dbReference type="NCBI Taxonomy" id="2838472"/>
    <lineage>
        <taxon>Bacteria</taxon>
        <taxon>Pseudomonadati</taxon>
        <taxon>Bacteroidota</taxon>
        <taxon>Bacteroidia</taxon>
        <taxon>Bacteroidales</taxon>
        <taxon>Bacteroidaceae</taxon>
        <taxon>Bacteroides</taxon>
    </lineage>
</organism>
<dbReference type="Gene3D" id="1.10.10.10">
    <property type="entry name" value="Winged helix-like DNA-binding domain superfamily/Winged helix DNA-binding domain"/>
    <property type="match status" value="1"/>
</dbReference>
<protein>
    <submittedName>
        <fullName evidence="7">Sigma-70 family RNA polymerase sigma factor</fullName>
    </submittedName>
</protein>
<comment type="similarity">
    <text evidence="1">Belongs to the sigma-70 factor family. ECF subfamily.</text>
</comment>
<dbReference type="NCBIfam" id="TIGR02937">
    <property type="entry name" value="sigma70-ECF"/>
    <property type="match status" value="1"/>
</dbReference>
<dbReference type="Pfam" id="PF08281">
    <property type="entry name" value="Sigma70_r4_2"/>
    <property type="match status" value="1"/>
</dbReference>
<keyword evidence="3" id="KW-0731">Sigma factor</keyword>
<evidence type="ECO:0000313" key="8">
    <source>
        <dbReference type="Proteomes" id="UP000824108"/>
    </source>
</evidence>
<dbReference type="GO" id="GO:0016987">
    <property type="term" value="F:sigma factor activity"/>
    <property type="evidence" value="ECO:0007669"/>
    <property type="project" value="UniProtKB-KW"/>
</dbReference>
<dbReference type="EMBL" id="DXAV01000095">
    <property type="protein sequence ID" value="HIZ92748.1"/>
    <property type="molecule type" value="Genomic_DNA"/>
</dbReference>
<evidence type="ECO:0000313" key="7">
    <source>
        <dbReference type="EMBL" id="HIZ92748.1"/>
    </source>
</evidence>
<dbReference type="Proteomes" id="UP000824108">
    <property type="component" value="Unassembled WGS sequence"/>
</dbReference>
<dbReference type="InterPro" id="IPR013249">
    <property type="entry name" value="RNA_pol_sigma70_r4_t2"/>
</dbReference>
<dbReference type="InterPro" id="IPR007627">
    <property type="entry name" value="RNA_pol_sigma70_r2"/>
</dbReference>
<dbReference type="Gene3D" id="1.10.1740.10">
    <property type="match status" value="1"/>
</dbReference>
<dbReference type="SUPFAM" id="SSF88946">
    <property type="entry name" value="Sigma2 domain of RNA polymerase sigma factors"/>
    <property type="match status" value="1"/>
</dbReference>
<dbReference type="PANTHER" id="PTHR43133">
    <property type="entry name" value="RNA POLYMERASE ECF-TYPE SIGMA FACTO"/>
    <property type="match status" value="1"/>
</dbReference>
<dbReference type="InterPro" id="IPR036388">
    <property type="entry name" value="WH-like_DNA-bd_sf"/>
</dbReference>
<comment type="caution">
    <text evidence="7">The sequence shown here is derived from an EMBL/GenBank/DDBJ whole genome shotgun (WGS) entry which is preliminary data.</text>
</comment>
<accession>A0A9D2GZ50</accession>
<feature type="domain" description="RNA polymerase sigma factor 70 region 4 type 2" evidence="6">
    <location>
        <begin position="121"/>
        <end position="171"/>
    </location>
</feature>
<dbReference type="SUPFAM" id="SSF88659">
    <property type="entry name" value="Sigma3 and sigma4 domains of RNA polymerase sigma factors"/>
    <property type="match status" value="1"/>
</dbReference>
<dbReference type="InterPro" id="IPR014284">
    <property type="entry name" value="RNA_pol_sigma-70_dom"/>
</dbReference>
<evidence type="ECO:0000259" key="5">
    <source>
        <dbReference type="Pfam" id="PF04542"/>
    </source>
</evidence>
<name>A0A9D2GZ50_9BACE</name>
<dbReference type="Pfam" id="PF04542">
    <property type="entry name" value="Sigma70_r2"/>
    <property type="match status" value="1"/>
</dbReference>
<keyword evidence="4" id="KW-0804">Transcription</keyword>
<evidence type="ECO:0000256" key="1">
    <source>
        <dbReference type="ARBA" id="ARBA00010641"/>
    </source>
</evidence>
<dbReference type="PANTHER" id="PTHR43133:SF46">
    <property type="entry name" value="RNA POLYMERASE SIGMA-70 FACTOR ECF SUBFAMILY"/>
    <property type="match status" value="1"/>
</dbReference>
<dbReference type="GO" id="GO:0006352">
    <property type="term" value="P:DNA-templated transcription initiation"/>
    <property type="evidence" value="ECO:0007669"/>
    <property type="project" value="InterPro"/>
</dbReference>
<dbReference type="InterPro" id="IPR039425">
    <property type="entry name" value="RNA_pol_sigma-70-like"/>
</dbReference>
<reference evidence="7" key="1">
    <citation type="journal article" date="2021" name="PeerJ">
        <title>Extensive microbial diversity within the chicken gut microbiome revealed by metagenomics and culture.</title>
        <authorList>
            <person name="Gilroy R."/>
            <person name="Ravi A."/>
            <person name="Getino M."/>
            <person name="Pursley I."/>
            <person name="Horton D.L."/>
            <person name="Alikhan N.F."/>
            <person name="Baker D."/>
            <person name="Gharbi K."/>
            <person name="Hall N."/>
            <person name="Watson M."/>
            <person name="Adriaenssens E.M."/>
            <person name="Foster-Nyarko E."/>
            <person name="Jarju S."/>
            <person name="Secka A."/>
            <person name="Antonio M."/>
            <person name="Oren A."/>
            <person name="Chaudhuri R.R."/>
            <person name="La Ragione R."/>
            <person name="Hildebrand F."/>
            <person name="Pallen M.J."/>
        </authorList>
    </citation>
    <scope>NUCLEOTIDE SEQUENCE</scope>
    <source>
        <strain evidence="7">CHK118-2852</strain>
    </source>
</reference>
<evidence type="ECO:0000256" key="2">
    <source>
        <dbReference type="ARBA" id="ARBA00023015"/>
    </source>
</evidence>
<keyword evidence="2" id="KW-0805">Transcription regulation</keyword>
<gene>
    <name evidence="7" type="ORF">H9807_11640</name>
</gene>
<proteinExistence type="inferred from homology"/>
<dbReference type="InterPro" id="IPR013325">
    <property type="entry name" value="RNA_pol_sigma_r2"/>
</dbReference>
<evidence type="ECO:0000259" key="6">
    <source>
        <dbReference type="Pfam" id="PF08281"/>
    </source>
</evidence>
<reference evidence="7" key="2">
    <citation type="submission" date="2021-04" db="EMBL/GenBank/DDBJ databases">
        <authorList>
            <person name="Gilroy R."/>
        </authorList>
    </citation>
    <scope>NUCLEOTIDE SEQUENCE</scope>
    <source>
        <strain evidence="7">CHK118-2852</strain>
    </source>
</reference>